<protein>
    <recommendedName>
        <fullName evidence="1">STAS domain-containing protein</fullName>
    </recommendedName>
</protein>
<keyword evidence="3" id="KW-1185">Reference proteome</keyword>
<evidence type="ECO:0000313" key="3">
    <source>
        <dbReference type="Proteomes" id="UP000009071"/>
    </source>
</evidence>
<name>C4XR51_SOLM1</name>
<organism evidence="2 3">
    <name type="scientific">Solidesulfovibrio magneticus (strain ATCC 700980 / DSM 13731 / RS-1)</name>
    <name type="common">Desulfovibrio magneticus</name>
    <dbReference type="NCBI Taxonomy" id="573370"/>
    <lineage>
        <taxon>Bacteria</taxon>
        <taxon>Pseudomonadati</taxon>
        <taxon>Thermodesulfobacteriota</taxon>
        <taxon>Desulfovibrionia</taxon>
        <taxon>Desulfovibrionales</taxon>
        <taxon>Desulfovibrionaceae</taxon>
        <taxon>Solidesulfovibrio</taxon>
    </lineage>
</organism>
<dbReference type="InterPro" id="IPR036513">
    <property type="entry name" value="STAS_dom_sf"/>
</dbReference>
<dbReference type="SUPFAM" id="SSF52091">
    <property type="entry name" value="SpoIIaa-like"/>
    <property type="match status" value="1"/>
</dbReference>
<evidence type="ECO:0000313" key="2">
    <source>
        <dbReference type="EMBL" id="BAH75396.1"/>
    </source>
</evidence>
<accession>C4XR51</accession>
<reference evidence="2 3" key="1">
    <citation type="journal article" date="2009" name="Genome Res.">
        <title>Whole genome sequence of Desulfovibrio magneticus strain RS-1 revealed common gene clusters in magnetotactic bacteria.</title>
        <authorList>
            <person name="Nakazawa H."/>
            <person name="Arakaki A."/>
            <person name="Narita-Yamada S."/>
            <person name="Yashiro I."/>
            <person name="Jinno K."/>
            <person name="Aoki N."/>
            <person name="Tsuruyama A."/>
            <person name="Okamura Y."/>
            <person name="Tanikawa S."/>
            <person name="Fujita N."/>
            <person name="Takeyama H."/>
            <person name="Matsunaga T."/>
        </authorList>
    </citation>
    <scope>NUCLEOTIDE SEQUENCE [LARGE SCALE GENOMIC DNA]</scope>
    <source>
        <strain evidence="3">ATCC 700980 / DSM 13731 / RS-1</strain>
    </source>
</reference>
<dbReference type="Proteomes" id="UP000009071">
    <property type="component" value="Chromosome"/>
</dbReference>
<dbReference type="InterPro" id="IPR052746">
    <property type="entry name" value="MlaB_ABC_Transporter"/>
</dbReference>
<dbReference type="OrthoDB" id="5457888at2"/>
<dbReference type="InterPro" id="IPR058548">
    <property type="entry name" value="MlaB-like_STAS"/>
</dbReference>
<dbReference type="STRING" id="573370.DMR_19050"/>
<dbReference type="PROSITE" id="PS50801">
    <property type="entry name" value="STAS"/>
    <property type="match status" value="1"/>
</dbReference>
<dbReference type="KEGG" id="dma:DMR_19050"/>
<dbReference type="EMBL" id="AP010904">
    <property type="protein sequence ID" value="BAH75396.1"/>
    <property type="molecule type" value="Genomic_DNA"/>
</dbReference>
<dbReference type="Pfam" id="PF13466">
    <property type="entry name" value="STAS_2"/>
    <property type="match status" value="1"/>
</dbReference>
<evidence type="ECO:0000259" key="1">
    <source>
        <dbReference type="PROSITE" id="PS50801"/>
    </source>
</evidence>
<gene>
    <name evidence="2" type="ordered locus">DMR_19050</name>
</gene>
<feature type="domain" description="STAS" evidence="1">
    <location>
        <begin position="1"/>
        <end position="74"/>
    </location>
</feature>
<proteinExistence type="predicted"/>
<sequence>MELTRLEQGGKPIYAVAGKCTVEHAATLRQSLLKAVSEQNVLTLDVSGVEEADITFLQLLLATALTLEQNGGSLRRHGTISPAALAAARVSGFARTPKLANFFSDED</sequence>
<dbReference type="RefSeq" id="WP_015860594.1">
    <property type="nucleotide sequence ID" value="NC_012796.1"/>
</dbReference>
<dbReference type="HOGENOM" id="CLU_2166932_0_0_7"/>
<dbReference type="PANTHER" id="PTHR35849">
    <property type="entry name" value="BLR2341 PROTEIN"/>
    <property type="match status" value="1"/>
</dbReference>
<dbReference type="eggNOG" id="ENOG503184Q">
    <property type="taxonomic scope" value="Bacteria"/>
</dbReference>
<dbReference type="PANTHER" id="PTHR35849:SF2">
    <property type="entry name" value="BLR2341 PROTEIN"/>
    <property type="match status" value="1"/>
</dbReference>
<dbReference type="AlphaFoldDB" id="C4XR51"/>
<dbReference type="InterPro" id="IPR002645">
    <property type="entry name" value="STAS_dom"/>
</dbReference>
<dbReference type="Gene3D" id="3.30.750.24">
    <property type="entry name" value="STAS domain"/>
    <property type="match status" value="1"/>
</dbReference>